<accession>A0A6P8IQE4</accession>
<dbReference type="KEGG" id="aten:116303693"/>
<feature type="non-terminal residue" evidence="4">
    <location>
        <position position="167"/>
    </location>
</feature>
<dbReference type="PANTHER" id="PTHR11733:SF167">
    <property type="entry name" value="FI17812P1-RELATED"/>
    <property type="match status" value="1"/>
</dbReference>
<gene>
    <name evidence="4" type="primary">LOC116303693</name>
</gene>
<feature type="domain" description="Peptidase M13 N-terminal" evidence="2">
    <location>
        <begin position="92"/>
        <end position="166"/>
    </location>
</feature>
<dbReference type="InterPro" id="IPR000718">
    <property type="entry name" value="Peptidase_M13"/>
</dbReference>
<proteinExistence type="predicted"/>
<dbReference type="InterPro" id="IPR008753">
    <property type="entry name" value="Peptidase_M13_N"/>
</dbReference>
<keyword evidence="1" id="KW-0472">Membrane</keyword>
<protein>
    <submittedName>
        <fullName evidence="4">Endothelin-converting enzyme 2-like</fullName>
    </submittedName>
</protein>
<dbReference type="AlphaFoldDB" id="A0A6P8IQE4"/>
<keyword evidence="3" id="KW-1185">Reference proteome</keyword>
<dbReference type="SUPFAM" id="SSF55486">
    <property type="entry name" value="Metalloproteases ('zincins'), catalytic domain"/>
    <property type="match status" value="1"/>
</dbReference>
<dbReference type="PROSITE" id="PS51885">
    <property type="entry name" value="NEPRILYSIN"/>
    <property type="match status" value="1"/>
</dbReference>
<dbReference type="OrthoDB" id="5987888at2759"/>
<evidence type="ECO:0000256" key="1">
    <source>
        <dbReference type="SAM" id="Phobius"/>
    </source>
</evidence>
<name>A0A6P8IQE4_ACTTE</name>
<dbReference type="GO" id="GO:0005886">
    <property type="term" value="C:plasma membrane"/>
    <property type="evidence" value="ECO:0007669"/>
    <property type="project" value="TreeGrafter"/>
</dbReference>
<dbReference type="InterPro" id="IPR024079">
    <property type="entry name" value="MetalloPept_cat_dom_sf"/>
</dbReference>
<dbReference type="PANTHER" id="PTHR11733">
    <property type="entry name" value="ZINC METALLOPROTEASE FAMILY M13 NEPRILYSIN-RELATED"/>
    <property type="match status" value="1"/>
</dbReference>
<dbReference type="GeneID" id="116303693"/>
<dbReference type="InParanoid" id="A0A6P8IQE4"/>
<sequence>MADQSFIEKQSDGDGARVVGVSYKIRKIGFPVAVVLCVLLLVVCVVLAVLYSQKVTKTTITSKEPDFEICDEERCFRLGMELVNNMDKKIDPCKDFYAYACQGWENKNPTKNGSIHPISTTPSLGEDDYTTLKKALEIATANYSQNAAVLKTLRFYDSCLNTTAANA</sequence>
<keyword evidence="1" id="KW-1133">Transmembrane helix</keyword>
<dbReference type="GO" id="GO:0004222">
    <property type="term" value="F:metalloendopeptidase activity"/>
    <property type="evidence" value="ECO:0007669"/>
    <property type="project" value="InterPro"/>
</dbReference>
<dbReference type="Gene3D" id="3.40.390.10">
    <property type="entry name" value="Collagenase (Catalytic Domain)"/>
    <property type="match status" value="1"/>
</dbReference>
<organism evidence="3 4">
    <name type="scientific">Actinia tenebrosa</name>
    <name type="common">Australian red waratah sea anemone</name>
    <dbReference type="NCBI Taxonomy" id="6105"/>
    <lineage>
        <taxon>Eukaryota</taxon>
        <taxon>Metazoa</taxon>
        <taxon>Cnidaria</taxon>
        <taxon>Anthozoa</taxon>
        <taxon>Hexacorallia</taxon>
        <taxon>Actiniaria</taxon>
        <taxon>Actiniidae</taxon>
        <taxon>Actinia</taxon>
    </lineage>
</organism>
<evidence type="ECO:0000259" key="2">
    <source>
        <dbReference type="Pfam" id="PF05649"/>
    </source>
</evidence>
<keyword evidence="1" id="KW-0812">Transmembrane</keyword>
<dbReference type="InterPro" id="IPR042089">
    <property type="entry name" value="Peptidase_M13_dom_2"/>
</dbReference>
<dbReference type="Pfam" id="PF05649">
    <property type="entry name" value="Peptidase_M13_N"/>
    <property type="match status" value="1"/>
</dbReference>
<reference evidence="4" key="1">
    <citation type="submission" date="2025-08" db="UniProtKB">
        <authorList>
            <consortium name="RefSeq"/>
        </authorList>
    </citation>
    <scope>IDENTIFICATION</scope>
</reference>
<dbReference type="Proteomes" id="UP000515163">
    <property type="component" value="Unplaced"/>
</dbReference>
<evidence type="ECO:0000313" key="4">
    <source>
        <dbReference type="RefSeq" id="XP_031569137.1"/>
    </source>
</evidence>
<dbReference type="RefSeq" id="XP_031569137.1">
    <property type="nucleotide sequence ID" value="XM_031713277.1"/>
</dbReference>
<dbReference type="Gene3D" id="1.10.1380.10">
    <property type="entry name" value="Neutral endopeptidase , domain2"/>
    <property type="match status" value="1"/>
</dbReference>
<evidence type="ECO:0000313" key="3">
    <source>
        <dbReference type="Proteomes" id="UP000515163"/>
    </source>
</evidence>
<dbReference type="GO" id="GO:0016485">
    <property type="term" value="P:protein processing"/>
    <property type="evidence" value="ECO:0007669"/>
    <property type="project" value="TreeGrafter"/>
</dbReference>
<feature type="transmembrane region" description="Helical" evidence="1">
    <location>
        <begin position="28"/>
        <end position="51"/>
    </location>
</feature>